<dbReference type="EMBL" id="JEME01001431">
    <property type="protein sequence ID" value="KYG07193.1"/>
    <property type="molecule type" value="Genomic_DNA"/>
</dbReference>
<dbReference type="Proteomes" id="UP000075502">
    <property type="component" value="Unassembled WGS sequence"/>
</dbReference>
<dbReference type="AlphaFoldDB" id="A0A150TR52"/>
<name>A0A150TR52_SORCE</name>
<accession>A0A150TR52</accession>
<protein>
    <submittedName>
        <fullName evidence="2">Uncharacterized protein</fullName>
    </submittedName>
</protein>
<feature type="compositionally biased region" description="Pro residues" evidence="1">
    <location>
        <begin position="16"/>
        <end position="26"/>
    </location>
</feature>
<evidence type="ECO:0000313" key="2">
    <source>
        <dbReference type="EMBL" id="KYG07193.1"/>
    </source>
</evidence>
<feature type="compositionally biased region" description="Pro residues" evidence="1">
    <location>
        <begin position="34"/>
        <end position="58"/>
    </location>
</feature>
<comment type="caution">
    <text evidence="2">The sequence shown here is derived from an EMBL/GenBank/DDBJ whole genome shotgun (WGS) entry which is preliminary data.</text>
</comment>
<evidence type="ECO:0000313" key="3">
    <source>
        <dbReference type="Proteomes" id="UP000075502"/>
    </source>
</evidence>
<evidence type="ECO:0000256" key="1">
    <source>
        <dbReference type="SAM" id="MobiDB-lite"/>
    </source>
</evidence>
<feature type="region of interest" description="Disordered" evidence="1">
    <location>
        <begin position="1"/>
        <end position="71"/>
    </location>
</feature>
<reference evidence="2 3" key="1">
    <citation type="submission" date="2014-02" db="EMBL/GenBank/DDBJ databases">
        <title>The small core and large imbalanced accessory genome model reveals a collaborative survival strategy of Sorangium cellulosum strains in nature.</title>
        <authorList>
            <person name="Han K."/>
            <person name="Peng R."/>
            <person name="Blom J."/>
            <person name="Li Y.-Z."/>
        </authorList>
    </citation>
    <scope>NUCLEOTIDE SEQUENCE [LARGE SCALE GENOMIC DNA]</scope>
    <source>
        <strain evidence="2 3">So0007-03</strain>
    </source>
</reference>
<organism evidence="2 3">
    <name type="scientific">Sorangium cellulosum</name>
    <name type="common">Polyangium cellulosum</name>
    <dbReference type="NCBI Taxonomy" id="56"/>
    <lineage>
        <taxon>Bacteria</taxon>
        <taxon>Pseudomonadati</taxon>
        <taxon>Myxococcota</taxon>
        <taxon>Polyangia</taxon>
        <taxon>Polyangiales</taxon>
        <taxon>Polyangiaceae</taxon>
        <taxon>Sorangium</taxon>
    </lineage>
</organism>
<sequence length="106" mass="10318">MPGAAVTVGRGSLGEPPLPPTAPVPPVLLDDPPPEPAVDPPPEPAVALPPPPPCPPLPAAAASTEGLGSLGEHDTATVSAANDATIARIFMEVRAVAVGAVSLTTA</sequence>
<proteinExistence type="predicted"/>
<gene>
    <name evidence="2" type="ORF">BE21_30745</name>
</gene>